<evidence type="ECO:0000256" key="2">
    <source>
        <dbReference type="ARBA" id="ARBA00004651"/>
    </source>
</evidence>
<dbReference type="InterPro" id="IPR036890">
    <property type="entry name" value="HATPase_C_sf"/>
</dbReference>
<dbReference type="AlphaFoldDB" id="A0A9X8UJV8"/>
<evidence type="ECO:0000256" key="11">
    <source>
        <dbReference type="ARBA" id="ARBA00022989"/>
    </source>
</evidence>
<keyword evidence="9 17" id="KW-0418">Kinase</keyword>
<protein>
    <recommendedName>
        <fullName evidence="3">histidine kinase</fullName>
        <ecNumber evidence="3">2.7.13.3</ecNumber>
    </recommendedName>
</protein>
<dbReference type="PANTHER" id="PTHR34220">
    <property type="entry name" value="SENSOR HISTIDINE KINASE YPDA"/>
    <property type="match status" value="1"/>
</dbReference>
<comment type="catalytic activity">
    <reaction evidence="1">
        <text>ATP + protein L-histidine = ADP + protein N-phospho-L-histidine.</text>
        <dbReference type="EC" id="2.7.13.3"/>
    </reaction>
</comment>
<keyword evidence="6" id="KW-0808">Transferase</keyword>
<keyword evidence="4" id="KW-1003">Cell membrane</keyword>
<dbReference type="PROSITE" id="PS50109">
    <property type="entry name" value="HIS_KIN"/>
    <property type="match status" value="1"/>
</dbReference>
<dbReference type="EMBL" id="SLUK01000005">
    <property type="protein sequence ID" value="TCL43484.1"/>
    <property type="molecule type" value="Genomic_DNA"/>
</dbReference>
<sequence length="577" mass="65998">MSTDIRKGNFKNDIRKTLVAHALFPVLAIIVLFLLLVFLFWNYSIVRENRQCNETMTEYFDMLIGAYSDKCLEFSSGPLPRYVEDDPRYLANLSAELYETVNSLPVHADFFVLDEGMKPLLSSNETEPQFLKGKPGELLGLKRRMARDPGQTFLEFSSVSSSLSGTVQMEIGRAILVRGQVEGYLVFVMNSDDFLRSISNLPCQTVVADQYDHVFVANNYQFHTLNNKVQAPLLGDESQFSYQKDRFYVTRSTLNSGLQIFTLTSVTALYSMFFFVSAVLVLIFVMMTLSIFISAKRIAVSKTRIVDELVDAFNCVEQGNLNMRLHISTGDEFEIIGESYNMMLDSIKELIRQNNEKTRENMVAEIKQLESQFNPHFLFNTLEIIRVLVKLDPEGANRMIINLSTLLRYSIKGASTEVTVREDIAYTRSYLEILKARFNERLTYSVRIQPEAEECIIPKLIFQPIIENSIKYGFDERSELSVMVTARFLDSDLIIVIYDNGVGIERQKLQEINDMLRHSHNSTNYVGLFNVHRRVKLMYGDEYGVEVLSDEGEGTAVRIRLPIYKRGMLASGEETSC</sequence>
<dbReference type="InterPro" id="IPR005467">
    <property type="entry name" value="His_kinase_dom"/>
</dbReference>
<dbReference type="InterPro" id="IPR003660">
    <property type="entry name" value="HAMP_dom"/>
</dbReference>
<dbReference type="InterPro" id="IPR003594">
    <property type="entry name" value="HATPase_dom"/>
</dbReference>
<feature type="domain" description="Histidine kinase" evidence="15">
    <location>
        <begin position="461"/>
        <end position="565"/>
    </location>
</feature>
<keyword evidence="11 14" id="KW-1133">Transmembrane helix</keyword>
<keyword evidence="18" id="KW-1185">Reference proteome</keyword>
<accession>A0A9X8UJV8</accession>
<feature type="domain" description="HAMP" evidence="16">
    <location>
        <begin position="303"/>
        <end position="352"/>
    </location>
</feature>
<dbReference type="InterPro" id="IPR010559">
    <property type="entry name" value="Sig_transdc_His_kin_internal"/>
</dbReference>
<dbReference type="Gene3D" id="3.30.565.10">
    <property type="entry name" value="Histidine kinase-like ATPase, C-terminal domain"/>
    <property type="match status" value="1"/>
</dbReference>
<keyword evidence="13 14" id="KW-0472">Membrane</keyword>
<dbReference type="SUPFAM" id="SSF158472">
    <property type="entry name" value="HAMP domain-like"/>
    <property type="match status" value="1"/>
</dbReference>
<dbReference type="SMART" id="SM00387">
    <property type="entry name" value="HATPase_c"/>
    <property type="match status" value="1"/>
</dbReference>
<evidence type="ECO:0000259" key="16">
    <source>
        <dbReference type="PROSITE" id="PS50885"/>
    </source>
</evidence>
<evidence type="ECO:0000256" key="8">
    <source>
        <dbReference type="ARBA" id="ARBA00022741"/>
    </source>
</evidence>
<dbReference type="Pfam" id="PF02518">
    <property type="entry name" value="HATPase_c"/>
    <property type="match status" value="1"/>
</dbReference>
<dbReference type="GO" id="GO:0000155">
    <property type="term" value="F:phosphorelay sensor kinase activity"/>
    <property type="evidence" value="ECO:0007669"/>
    <property type="project" value="InterPro"/>
</dbReference>
<keyword evidence="10" id="KW-0067">ATP-binding</keyword>
<dbReference type="Proteomes" id="UP000294682">
    <property type="component" value="Unassembled WGS sequence"/>
</dbReference>
<organism evidence="17 18">
    <name type="scientific">Harryflintia acetispora</name>
    <dbReference type="NCBI Taxonomy" id="1849041"/>
    <lineage>
        <taxon>Bacteria</taxon>
        <taxon>Bacillati</taxon>
        <taxon>Bacillota</taxon>
        <taxon>Clostridia</taxon>
        <taxon>Eubacteriales</taxon>
        <taxon>Oscillospiraceae</taxon>
        <taxon>Harryflintia</taxon>
    </lineage>
</organism>
<evidence type="ECO:0000313" key="18">
    <source>
        <dbReference type="Proteomes" id="UP000294682"/>
    </source>
</evidence>
<dbReference type="PANTHER" id="PTHR34220:SF11">
    <property type="entry name" value="SENSOR PROTEIN KINASE HPTS"/>
    <property type="match status" value="1"/>
</dbReference>
<dbReference type="CDD" id="cd06225">
    <property type="entry name" value="HAMP"/>
    <property type="match status" value="1"/>
</dbReference>
<evidence type="ECO:0000256" key="14">
    <source>
        <dbReference type="SAM" id="Phobius"/>
    </source>
</evidence>
<evidence type="ECO:0000259" key="15">
    <source>
        <dbReference type="PROSITE" id="PS50109"/>
    </source>
</evidence>
<evidence type="ECO:0000313" key="17">
    <source>
        <dbReference type="EMBL" id="TCL43484.1"/>
    </source>
</evidence>
<evidence type="ECO:0000256" key="6">
    <source>
        <dbReference type="ARBA" id="ARBA00022679"/>
    </source>
</evidence>
<proteinExistence type="predicted"/>
<evidence type="ECO:0000256" key="4">
    <source>
        <dbReference type="ARBA" id="ARBA00022475"/>
    </source>
</evidence>
<keyword evidence="7 14" id="KW-0812">Transmembrane</keyword>
<dbReference type="RefSeq" id="WP_165873142.1">
    <property type="nucleotide sequence ID" value="NZ_SLUK01000005.1"/>
</dbReference>
<dbReference type="Pfam" id="PF06580">
    <property type="entry name" value="His_kinase"/>
    <property type="match status" value="1"/>
</dbReference>
<evidence type="ECO:0000256" key="13">
    <source>
        <dbReference type="ARBA" id="ARBA00023136"/>
    </source>
</evidence>
<evidence type="ECO:0000256" key="1">
    <source>
        <dbReference type="ARBA" id="ARBA00000085"/>
    </source>
</evidence>
<dbReference type="GO" id="GO:0005524">
    <property type="term" value="F:ATP binding"/>
    <property type="evidence" value="ECO:0007669"/>
    <property type="project" value="UniProtKB-KW"/>
</dbReference>
<evidence type="ECO:0000256" key="3">
    <source>
        <dbReference type="ARBA" id="ARBA00012438"/>
    </source>
</evidence>
<evidence type="ECO:0000256" key="5">
    <source>
        <dbReference type="ARBA" id="ARBA00022553"/>
    </source>
</evidence>
<keyword evidence="5" id="KW-0597">Phosphoprotein</keyword>
<dbReference type="EC" id="2.7.13.3" evidence="3"/>
<keyword evidence="12" id="KW-0902">Two-component regulatory system</keyword>
<evidence type="ECO:0000256" key="10">
    <source>
        <dbReference type="ARBA" id="ARBA00022840"/>
    </source>
</evidence>
<name>A0A9X8UJV8_9FIRM</name>
<dbReference type="Gene3D" id="6.10.340.10">
    <property type="match status" value="1"/>
</dbReference>
<evidence type="ECO:0000256" key="12">
    <source>
        <dbReference type="ARBA" id="ARBA00023012"/>
    </source>
</evidence>
<reference evidence="17 18" key="1">
    <citation type="submission" date="2019-03" db="EMBL/GenBank/DDBJ databases">
        <title>Genomic Encyclopedia of Type Strains, Phase IV (KMG-IV): sequencing the most valuable type-strain genomes for metagenomic binning, comparative biology and taxonomic classification.</title>
        <authorList>
            <person name="Goeker M."/>
        </authorList>
    </citation>
    <scope>NUCLEOTIDE SEQUENCE [LARGE SCALE GENOMIC DNA]</scope>
    <source>
        <strain evidence="17 18">DSM 100433</strain>
    </source>
</reference>
<comment type="caution">
    <text evidence="17">The sequence shown here is derived from an EMBL/GenBank/DDBJ whole genome shotgun (WGS) entry which is preliminary data.</text>
</comment>
<gene>
    <name evidence="17" type="ORF">EDD78_105114</name>
</gene>
<dbReference type="SUPFAM" id="SSF55874">
    <property type="entry name" value="ATPase domain of HSP90 chaperone/DNA topoisomerase II/histidine kinase"/>
    <property type="match status" value="1"/>
</dbReference>
<keyword evidence="8" id="KW-0547">Nucleotide-binding</keyword>
<dbReference type="InterPro" id="IPR050640">
    <property type="entry name" value="Bact_2-comp_sensor_kinase"/>
</dbReference>
<feature type="transmembrane region" description="Helical" evidence="14">
    <location>
        <begin position="268"/>
        <end position="295"/>
    </location>
</feature>
<comment type="subcellular location">
    <subcellularLocation>
        <location evidence="2">Cell membrane</location>
        <topology evidence="2">Multi-pass membrane protein</topology>
    </subcellularLocation>
</comment>
<dbReference type="SMART" id="SM00304">
    <property type="entry name" value="HAMP"/>
    <property type="match status" value="1"/>
</dbReference>
<evidence type="ECO:0000256" key="9">
    <source>
        <dbReference type="ARBA" id="ARBA00022777"/>
    </source>
</evidence>
<dbReference type="GO" id="GO:0005886">
    <property type="term" value="C:plasma membrane"/>
    <property type="evidence" value="ECO:0007669"/>
    <property type="project" value="UniProtKB-SubCell"/>
</dbReference>
<evidence type="ECO:0000256" key="7">
    <source>
        <dbReference type="ARBA" id="ARBA00022692"/>
    </source>
</evidence>
<feature type="transmembrane region" description="Helical" evidence="14">
    <location>
        <begin position="21"/>
        <end position="43"/>
    </location>
</feature>
<dbReference type="PROSITE" id="PS50885">
    <property type="entry name" value="HAMP"/>
    <property type="match status" value="1"/>
</dbReference>